<dbReference type="Pfam" id="PF05223">
    <property type="entry name" value="MecA_N"/>
    <property type="match status" value="1"/>
</dbReference>
<dbReference type="InterPro" id="IPR001460">
    <property type="entry name" value="PCN-bd_Tpept"/>
</dbReference>
<keyword evidence="5" id="KW-1185">Reference proteome</keyword>
<dbReference type="InterPro" id="IPR050515">
    <property type="entry name" value="Beta-lactam/transpept"/>
</dbReference>
<evidence type="ECO:0000313" key="5">
    <source>
        <dbReference type="Proteomes" id="UP001220022"/>
    </source>
</evidence>
<dbReference type="PANTHER" id="PTHR30627">
    <property type="entry name" value="PEPTIDOGLYCAN D,D-TRANSPEPTIDASE"/>
    <property type="match status" value="1"/>
</dbReference>
<name>A0ABT5YYX6_9ACTN</name>
<evidence type="ECO:0000256" key="1">
    <source>
        <dbReference type="SAM" id="MobiDB-lite"/>
    </source>
</evidence>
<gene>
    <name evidence="4" type="ORF">P2L57_13780</name>
</gene>
<dbReference type="SUPFAM" id="SSF56601">
    <property type="entry name" value="beta-lactamase/transpeptidase-like"/>
    <property type="match status" value="1"/>
</dbReference>
<feature type="domain" description="Penicillin-binding protein transpeptidase" evidence="2">
    <location>
        <begin position="344"/>
        <end position="617"/>
    </location>
</feature>
<protein>
    <submittedName>
        <fullName evidence="4">Penicillin-binding transpeptidase domain-containing protein</fullName>
    </submittedName>
</protein>
<comment type="caution">
    <text evidence="4">The sequence shown here is derived from an EMBL/GenBank/DDBJ whole genome shotgun (WGS) entry which is preliminary data.</text>
</comment>
<feature type="compositionally biased region" description="Basic residues" evidence="1">
    <location>
        <begin position="54"/>
        <end position="68"/>
    </location>
</feature>
<evidence type="ECO:0000259" key="2">
    <source>
        <dbReference type="Pfam" id="PF00905"/>
    </source>
</evidence>
<dbReference type="Proteomes" id="UP001220022">
    <property type="component" value="Unassembled WGS sequence"/>
</dbReference>
<dbReference type="EMBL" id="JARHTQ010000007">
    <property type="protein sequence ID" value="MDF2256754.1"/>
    <property type="molecule type" value="Genomic_DNA"/>
</dbReference>
<feature type="compositionally biased region" description="Pro residues" evidence="1">
    <location>
        <begin position="23"/>
        <end position="48"/>
    </location>
</feature>
<dbReference type="RefSeq" id="WP_275813533.1">
    <property type="nucleotide sequence ID" value="NZ_BAAANM010000001.1"/>
</dbReference>
<feature type="domain" description="NTF2-like N-terminal transpeptidase" evidence="3">
    <location>
        <begin position="137"/>
        <end position="242"/>
    </location>
</feature>
<proteinExistence type="predicted"/>
<evidence type="ECO:0000313" key="4">
    <source>
        <dbReference type="EMBL" id="MDF2256754.1"/>
    </source>
</evidence>
<dbReference type="InterPro" id="IPR012338">
    <property type="entry name" value="Beta-lactam/transpept-like"/>
</dbReference>
<evidence type="ECO:0000259" key="3">
    <source>
        <dbReference type="Pfam" id="PF05223"/>
    </source>
</evidence>
<sequence length="620" mass="63337">MSEHRPKPPQSNDGGRPTLPGALPAPPPPSTPPSIPPGSGPYVAPPDGVPHTAPGRRGRQGSGRHQRPRPNVLTQRGVKGALIGGACAVMVGAAGYGCYALLQDPSAGKPVGHTTPTLKRLTTRKAIAALSATEVSHTASDFLAAWSSGDTAKAAGLTDDAKHSADQLAAFRTRLHATSLTLTDQSAKGTTVPFSVSARFSADGQQSNWSYRSTLAVTRDTSGRPVVKWAPSVLYPTLGDGDKLVADHSAAPALTILDRNGNALTTAKYPSLDSVISQLQTAYGTATGGSTGTEIRVEGADGKLGPVLHQLSQGRAGKPLTTTIDGHLQAAAEQAVKSKGPDAATVVMQPSTGAILAVANQPASGPDKALSGTYAPGSTFKLITASTALETGKVSPDKPLDCPKNYQYGGASFHNVDNFSLQNAKMAQDFAQSCNTAFISTATFMPDDAVANEAHDVFGIGLNWSVGVPAYSGSVPAASGAMKAMSYIGQGNDLMSPLAMASVASTVKAAGFHQPFIVPPSVDGRTLAQAPRQLSGSVAEQVRSMMRLTAQSGTAAPAMAGLSGDIGAKTGTAEVDGQSKPNSWFVAYRDDVAAAATVPNSGEGYKFAGPIVAAILKAAN</sequence>
<reference evidence="4 5" key="1">
    <citation type="submission" date="2023-03" db="EMBL/GenBank/DDBJ databases">
        <title>Draft genome sequence of type strain Streptomyces ferralitis JCM 14344.</title>
        <authorList>
            <person name="Klaysubun C."/>
            <person name="Duangmal K."/>
        </authorList>
    </citation>
    <scope>NUCLEOTIDE SEQUENCE [LARGE SCALE GENOMIC DNA]</scope>
    <source>
        <strain evidence="4 5">JCM 14344</strain>
    </source>
</reference>
<dbReference type="Gene3D" id="3.40.710.10">
    <property type="entry name" value="DD-peptidase/beta-lactamase superfamily"/>
    <property type="match status" value="1"/>
</dbReference>
<feature type="region of interest" description="Disordered" evidence="1">
    <location>
        <begin position="1"/>
        <end position="75"/>
    </location>
</feature>
<dbReference type="Pfam" id="PF00905">
    <property type="entry name" value="Transpeptidase"/>
    <property type="match status" value="1"/>
</dbReference>
<dbReference type="InterPro" id="IPR007887">
    <property type="entry name" value="MecA_N"/>
</dbReference>
<organism evidence="4 5">
    <name type="scientific">Streptantibioticus ferralitis</name>
    <dbReference type="NCBI Taxonomy" id="236510"/>
    <lineage>
        <taxon>Bacteria</taxon>
        <taxon>Bacillati</taxon>
        <taxon>Actinomycetota</taxon>
        <taxon>Actinomycetes</taxon>
        <taxon>Kitasatosporales</taxon>
        <taxon>Streptomycetaceae</taxon>
        <taxon>Streptantibioticus</taxon>
    </lineage>
</organism>
<dbReference type="PANTHER" id="PTHR30627:SF24">
    <property type="entry name" value="PENICILLIN-BINDING PROTEIN 4B"/>
    <property type="match status" value="1"/>
</dbReference>
<accession>A0ABT5YYX6</accession>